<dbReference type="GO" id="GO:0019752">
    <property type="term" value="P:carboxylic acid metabolic process"/>
    <property type="evidence" value="ECO:0007669"/>
    <property type="project" value="InterPro"/>
</dbReference>
<keyword evidence="9" id="KW-1185">Reference proteome</keyword>
<dbReference type="OrthoDB" id="392571at2759"/>
<dbReference type="Pfam" id="PF00282">
    <property type="entry name" value="Pyridoxal_deC"/>
    <property type="match status" value="1"/>
</dbReference>
<dbReference type="Gene3D" id="3.40.640.10">
    <property type="entry name" value="Type I PLP-dependent aspartate aminotransferase-like (Major domain)"/>
    <property type="match status" value="1"/>
</dbReference>
<dbReference type="GO" id="GO:0030170">
    <property type="term" value="F:pyridoxal phosphate binding"/>
    <property type="evidence" value="ECO:0007669"/>
    <property type="project" value="InterPro"/>
</dbReference>
<sequence length="496" mass="56939">MAEPRTNNITTMLENLLRILKEEHVFNRSEDQRVIQFLHPKELQAKISFSLDKEPVKEEQLETLIRQVIRYSVKTNSLNFHNQLYGGIDEYGLMGSWLTESLNTTQATYEIAPVFTMIEHEVIKKSLELVGYPSMPHADGIMCPGGSMANMYGLIMARYKMFPEIKKLGASWLDKPLTCLTSQDSHYSILKAAHWLGIGTDNVYKVKTDKYGCMQADNLKEVIMQIKNKGHVPFFVNATAGTTVLGAIDPLQEIAEICRRENIWLHVDACLGGTLLFSEKYRSRLRGIELSNSVAWNCHKMLGAPLQCSLFLVKGEKALYKANCSNADYLFQQDKFYDVSWDTGDKSVQCGRKVDAMKFWLMWKARGTIGLGSLVDNAMRCVEYFLKRIRETPGFRLVQSDYQLCTICFWYIPPKMRDQPETLNWWKQLYNITIEIKKYLTLRGSVMINYTPLLHKECGNFLRMVVTCQPPPTESSMDYVIKEIEKVALELDKSLS</sequence>
<proteinExistence type="inferred from homology"/>
<keyword evidence="4 6" id="KW-0663">Pyridoxal phosphate</keyword>
<dbReference type="OMA" id="FNTSQYT"/>
<dbReference type="InterPro" id="IPR015424">
    <property type="entry name" value="PyrdxlP-dep_Trfase"/>
</dbReference>
<evidence type="ECO:0000313" key="8">
    <source>
        <dbReference type="EMBL" id="EFN62550.1"/>
    </source>
</evidence>
<evidence type="ECO:0000313" key="9">
    <source>
        <dbReference type="Proteomes" id="UP000000311"/>
    </source>
</evidence>
<reference evidence="8 9" key="1">
    <citation type="journal article" date="2010" name="Science">
        <title>Genomic comparison of the ants Camponotus floridanus and Harpegnathos saltator.</title>
        <authorList>
            <person name="Bonasio R."/>
            <person name="Zhang G."/>
            <person name="Ye C."/>
            <person name="Mutti N.S."/>
            <person name="Fang X."/>
            <person name="Qin N."/>
            <person name="Donahue G."/>
            <person name="Yang P."/>
            <person name="Li Q."/>
            <person name="Li C."/>
            <person name="Zhang P."/>
            <person name="Huang Z."/>
            <person name="Berger S.L."/>
            <person name="Reinberg D."/>
            <person name="Wang J."/>
            <person name="Liebig J."/>
        </authorList>
    </citation>
    <scope>NUCLEOTIDE SEQUENCE [LARGE SCALE GENOMIC DNA]</scope>
    <source>
        <strain evidence="9">C129</strain>
    </source>
</reference>
<evidence type="ECO:0000256" key="7">
    <source>
        <dbReference type="RuleBase" id="RU000382"/>
    </source>
</evidence>
<dbReference type="InParanoid" id="E2AVJ9"/>
<feature type="modified residue" description="N6-(pyridoxal phosphate)lysine" evidence="6">
    <location>
        <position position="300"/>
    </location>
</feature>
<organism evidence="9">
    <name type="scientific">Camponotus floridanus</name>
    <name type="common">Florida carpenter ant</name>
    <dbReference type="NCBI Taxonomy" id="104421"/>
    <lineage>
        <taxon>Eukaryota</taxon>
        <taxon>Metazoa</taxon>
        <taxon>Ecdysozoa</taxon>
        <taxon>Arthropoda</taxon>
        <taxon>Hexapoda</taxon>
        <taxon>Insecta</taxon>
        <taxon>Pterygota</taxon>
        <taxon>Neoptera</taxon>
        <taxon>Endopterygota</taxon>
        <taxon>Hymenoptera</taxon>
        <taxon>Apocrita</taxon>
        <taxon>Aculeata</taxon>
        <taxon>Formicoidea</taxon>
        <taxon>Formicidae</taxon>
        <taxon>Formicinae</taxon>
        <taxon>Camponotus</taxon>
    </lineage>
</organism>
<evidence type="ECO:0000256" key="1">
    <source>
        <dbReference type="ARBA" id="ARBA00001933"/>
    </source>
</evidence>
<keyword evidence="5 7" id="KW-0456">Lyase</keyword>
<dbReference type="PANTHER" id="PTHR45677:SF13">
    <property type="entry name" value="LP10922P"/>
    <property type="match status" value="1"/>
</dbReference>
<evidence type="ECO:0000256" key="3">
    <source>
        <dbReference type="ARBA" id="ARBA00022793"/>
    </source>
</evidence>
<dbReference type="EMBL" id="GL443122">
    <property type="protein sequence ID" value="EFN62550.1"/>
    <property type="molecule type" value="Genomic_DNA"/>
</dbReference>
<protein>
    <submittedName>
        <fullName evidence="8">Glutamate decarboxylase-like protein 1</fullName>
    </submittedName>
</protein>
<evidence type="ECO:0000256" key="2">
    <source>
        <dbReference type="ARBA" id="ARBA00009533"/>
    </source>
</evidence>
<accession>E2AVJ9</accession>
<comment type="similarity">
    <text evidence="2 7">Belongs to the group II decarboxylase family.</text>
</comment>
<gene>
    <name evidence="8" type="ORF">EAG_13865</name>
</gene>
<dbReference type="KEGG" id="cfo:105256498"/>
<dbReference type="InterPro" id="IPR002129">
    <property type="entry name" value="PyrdxlP-dep_de-COase"/>
</dbReference>
<dbReference type="STRING" id="104421.E2AVJ9"/>
<keyword evidence="3" id="KW-0210">Decarboxylase</keyword>
<evidence type="ECO:0000256" key="4">
    <source>
        <dbReference type="ARBA" id="ARBA00022898"/>
    </source>
</evidence>
<dbReference type="SUPFAM" id="SSF53383">
    <property type="entry name" value="PLP-dependent transferases"/>
    <property type="match status" value="1"/>
</dbReference>
<name>E2AVJ9_CAMFO</name>
<dbReference type="FunCoup" id="E2AVJ9">
    <property type="interactions" value="56"/>
</dbReference>
<evidence type="ECO:0000256" key="6">
    <source>
        <dbReference type="PIRSR" id="PIRSR602129-50"/>
    </source>
</evidence>
<dbReference type="GO" id="GO:0005737">
    <property type="term" value="C:cytoplasm"/>
    <property type="evidence" value="ECO:0007669"/>
    <property type="project" value="TreeGrafter"/>
</dbReference>
<dbReference type="PROSITE" id="PS00392">
    <property type="entry name" value="DDC_GAD_HDC_YDC"/>
    <property type="match status" value="1"/>
</dbReference>
<comment type="cofactor">
    <cofactor evidence="1 6 7">
        <name>pyridoxal 5'-phosphate</name>
        <dbReference type="ChEBI" id="CHEBI:597326"/>
    </cofactor>
</comment>
<dbReference type="AlphaFoldDB" id="E2AVJ9"/>
<dbReference type="InterPro" id="IPR015421">
    <property type="entry name" value="PyrdxlP-dep_Trfase_major"/>
</dbReference>
<dbReference type="GO" id="GO:0016831">
    <property type="term" value="F:carboxy-lyase activity"/>
    <property type="evidence" value="ECO:0007669"/>
    <property type="project" value="UniProtKB-KW"/>
</dbReference>
<dbReference type="Gene3D" id="3.90.1150.170">
    <property type="match status" value="1"/>
</dbReference>
<dbReference type="Proteomes" id="UP000000311">
    <property type="component" value="Unassembled WGS sequence"/>
</dbReference>
<dbReference type="PANTHER" id="PTHR45677">
    <property type="entry name" value="GLUTAMATE DECARBOXYLASE-RELATED"/>
    <property type="match status" value="1"/>
</dbReference>
<evidence type="ECO:0000256" key="5">
    <source>
        <dbReference type="ARBA" id="ARBA00023239"/>
    </source>
</evidence>
<dbReference type="InterPro" id="IPR021115">
    <property type="entry name" value="Pyridoxal-P_BS"/>
</dbReference>